<evidence type="ECO:0000313" key="2">
    <source>
        <dbReference type="WBParaSite" id="PSAMB.scaffold2589size22373.g18447.t1"/>
    </source>
</evidence>
<dbReference type="Gene3D" id="3.80.10.10">
    <property type="entry name" value="Ribonuclease Inhibitor"/>
    <property type="match status" value="1"/>
</dbReference>
<dbReference type="SUPFAM" id="SSF52047">
    <property type="entry name" value="RNI-like"/>
    <property type="match status" value="1"/>
</dbReference>
<dbReference type="InterPro" id="IPR032675">
    <property type="entry name" value="LRR_dom_sf"/>
</dbReference>
<dbReference type="WBParaSite" id="PSAMB.scaffold2589size22373.g18447.t1">
    <property type="protein sequence ID" value="PSAMB.scaffold2589size22373.g18447.t1"/>
    <property type="gene ID" value="PSAMB.scaffold2589size22373.g18447"/>
</dbReference>
<sequence>MGVELEITSLQLSDLMNSCSITVNDLIPVVAALRFNNYFETLIIDGNVTGDLWSVICSVFKQSLWLKRIVIHNCYLSHKISHDIVASLSSNKGMPLRAIDFSLIDLGSA</sequence>
<dbReference type="AlphaFoldDB" id="A0A914VUH8"/>
<evidence type="ECO:0000313" key="1">
    <source>
        <dbReference type="Proteomes" id="UP000887566"/>
    </source>
</evidence>
<organism evidence="1 2">
    <name type="scientific">Plectus sambesii</name>
    <dbReference type="NCBI Taxonomy" id="2011161"/>
    <lineage>
        <taxon>Eukaryota</taxon>
        <taxon>Metazoa</taxon>
        <taxon>Ecdysozoa</taxon>
        <taxon>Nematoda</taxon>
        <taxon>Chromadorea</taxon>
        <taxon>Plectida</taxon>
        <taxon>Plectina</taxon>
        <taxon>Plectoidea</taxon>
        <taxon>Plectidae</taxon>
        <taxon>Plectus</taxon>
    </lineage>
</organism>
<name>A0A914VUH8_9BILA</name>
<dbReference type="Proteomes" id="UP000887566">
    <property type="component" value="Unplaced"/>
</dbReference>
<proteinExistence type="predicted"/>
<reference evidence="2" key="1">
    <citation type="submission" date="2022-11" db="UniProtKB">
        <authorList>
            <consortium name="WormBaseParasite"/>
        </authorList>
    </citation>
    <scope>IDENTIFICATION</scope>
</reference>
<protein>
    <submittedName>
        <fullName evidence="2">Uncharacterized protein</fullName>
    </submittedName>
</protein>
<accession>A0A914VUH8</accession>
<keyword evidence="1" id="KW-1185">Reference proteome</keyword>